<feature type="region of interest" description="Disordered" evidence="1">
    <location>
        <begin position="271"/>
        <end position="483"/>
    </location>
</feature>
<feature type="region of interest" description="Disordered" evidence="1">
    <location>
        <begin position="723"/>
        <end position="768"/>
    </location>
</feature>
<sequence length="958" mass="105329">QSVIQATDQQDYPSHLKSACPHPGENTMDDDIEKRVLVNKDGSLSMEMKVRFRLLHNETLHWSTEVKKAKSTFNESHIVPDDACSLSHGSAESCSEADSLSAGEADETYSTKHNQRHFEEPHCKHCCAHCQEYDIWKNPLPPDQGSVRRIRSSSSSASSRRIVCKKASTDSIRTMSSEEYTEHGDSTVEQCTINHCHSRSEVRSLSPRTKSTSAVEDKPENSHVSENDENRPDVISSNLPKDQLSVQITQPVEEDERPVSVVSSSSQILASLKEDQDDEDVDLPLSTSRTSHGQQEDEESKDEEPNPCSTTPCKSPASPAHLSPRPPSNASSVGRSKRSRKLVSPVVDDEEGKSEASASPKASYGFKDLVTKDLVSPGDSESNDQLEDIQHKTDVQDEEKEERALSALSAKSKTSVKSLSEFSSTQKVEDNGPKCHSATSVTSGNHLSPSPLKSPKKSKKPVILLGSSNDSMLSQTGPAPEPKEEYIDHLNAAAKKTQSCRSDTNVSEIKSEKSSKCRKRIGSGSSCLKMDDDTSQLSPSCLPNASPTEVVNEWLKKIPLDTTLCDLGDEFHDNYDSIEPLCTSHVPSGDDNEHGSLQPSDVTKIETQNEMEDAHVVNKEGTNDKKSPEVAEGDHTQRGDEPKMFDSSVLVMKVLLSPKLDRCNSLPEVSSVYGRKLSASAQGLLDCLANLQLLDFGPSTEDGKKEKYQELMSMLKSLWLCDPKDSEKTSGERNKHLDEEFKARSSSGVDVNSGSTGSGKSSDNDGTQAQINTECEVLETLTKLQEVDETVEGEASEIPGSKHDSATPDIANQAQLTPETKDTDEGKLKDDVPGSEETIKSNDSPRELIETPLSSNKSSGNNPKKEETESDRQEDTSSGSAPKQQRGQLSKSLSQDPDPVWVLNLLNKLEKQFMTHYVNAMAEFKVRWNLDDNEQLDAMICELQDEVRRRIQSSIDRE</sequence>
<feature type="compositionally biased region" description="Basic and acidic residues" evidence="1">
    <location>
        <begin position="215"/>
        <end position="232"/>
    </location>
</feature>
<feature type="compositionally biased region" description="Polar residues" evidence="1">
    <location>
        <begin position="1"/>
        <end position="12"/>
    </location>
</feature>
<feature type="compositionally biased region" description="Polar residues" evidence="1">
    <location>
        <begin position="876"/>
        <end position="895"/>
    </location>
</feature>
<dbReference type="Proteomes" id="UP000694701">
    <property type="component" value="Unplaced"/>
</dbReference>
<feature type="compositionally biased region" description="Low complexity" evidence="1">
    <location>
        <begin position="405"/>
        <end position="420"/>
    </location>
</feature>
<feature type="compositionally biased region" description="Basic and acidic residues" evidence="1">
    <location>
        <begin position="819"/>
        <end position="849"/>
    </location>
</feature>
<name>A0A8C2D747_CYPCA</name>
<feature type="region of interest" description="Disordered" evidence="1">
    <location>
        <begin position="1"/>
        <end position="29"/>
    </location>
</feature>
<organism evidence="2 3">
    <name type="scientific">Cyprinus carpio</name>
    <name type="common">Common carp</name>
    <dbReference type="NCBI Taxonomy" id="7962"/>
    <lineage>
        <taxon>Eukaryota</taxon>
        <taxon>Metazoa</taxon>
        <taxon>Chordata</taxon>
        <taxon>Craniata</taxon>
        <taxon>Vertebrata</taxon>
        <taxon>Euteleostomi</taxon>
        <taxon>Actinopterygii</taxon>
        <taxon>Neopterygii</taxon>
        <taxon>Teleostei</taxon>
        <taxon>Ostariophysi</taxon>
        <taxon>Cypriniformes</taxon>
        <taxon>Cyprinidae</taxon>
        <taxon>Cyprininae</taxon>
        <taxon>Cyprinus</taxon>
    </lineage>
</organism>
<evidence type="ECO:0000313" key="3">
    <source>
        <dbReference type="Proteomes" id="UP000694701"/>
    </source>
</evidence>
<reference evidence="2" key="1">
    <citation type="submission" date="2025-08" db="UniProtKB">
        <authorList>
            <consortium name="Ensembl"/>
        </authorList>
    </citation>
    <scope>IDENTIFICATION</scope>
</reference>
<dbReference type="PANTHER" id="PTHR23005">
    <property type="entry name" value="RETINITIS PIGMENTOSA 1 PROTEIN"/>
    <property type="match status" value="1"/>
</dbReference>
<feature type="compositionally biased region" description="Polar residues" evidence="1">
    <location>
        <begin position="497"/>
        <end position="508"/>
    </location>
</feature>
<feature type="region of interest" description="Disordered" evidence="1">
    <location>
        <begin position="497"/>
        <end position="522"/>
    </location>
</feature>
<feature type="region of interest" description="Disordered" evidence="1">
    <location>
        <begin position="141"/>
        <end position="242"/>
    </location>
</feature>
<feature type="region of interest" description="Disordered" evidence="1">
    <location>
        <begin position="789"/>
        <end position="896"/>
    </location>
</feature>
<dbReference type="GO" id="GO:0005930">
    <property type="term" value="C:axoneme"/>
    <property type="evidence" value="ECO:0007669"/>
    <property type="project" value="TreeGrafter"/>
</dbReference>
<feature type="compositionally biased region" description="Basic and acidic residues" evidence="1">
    <location>
        <begin position="723"/>
        <end position="743"/>
    </location>
</feature>
<feature type="compositionally biased region" description="Polar residues" evidence="1">
    <location>
        <begin position="437"/>
        <end position="446"/>
    </location>
</feature>
<feature type="compositionally biased region" description="Low complexity" evidence="1">
    <location>
        <begin position="152"/>
        <end position="161"/>
    </location>
</feature>
<evidence type="ECO:0008006" key="4">
    <source>
        <dbReference type="Google" id="ProtNLM"/>
    </source>
</evidence>
<feature type="compositionally biased region" description="Polar residues" evidence="1">
    <location>
        <begin position="466"/>
        <end position="477"/>
    </location>
</feature>
<feature type="compositionally biased region" description="Basic and acidic residues" evidence="1">
    <location>
        <begin position="863"/>
        <end position="875"/>
    </location>
</feature>
<evidence type="ECO:0000313" key="2">
    <source>
        <dbReference type="Ensembl" id="ENSCCRP00020022465.1"/>
    </source>
</evidence>
<feature type="compositionally biased region" description="Polar residues" evidence="1">
    <location>
        <begin position="169"/>
        <end position="178"/>
    </location>
</feature>
<protein>
    <recommendedName>
        <fullName evidence="4">Retinitis pigmentosa 1-like 1 protein</fullName>
    </recommendedName>
</protein>
<dbReference type="PANTHER" id="PTHR23005:SF3">
    <property type="entry name" value="RETINITIS PIGMENTOSA 1-LIKE 1 PROTEIN"/>
    <property type="match status" value="1"/>
</dbReference>
<feature type="compositionally biased region" description="Polar residues" evidence="1">
    <location>
        <begin position="744"/>
        <end position="768"/>
    </location>
</feature>
<proteinExistence type="predicted"/>
<dbReference type="GO" id="GO:0035082">
    <property type="term" value="P:axoneme assembly"/>
    <property type="evidence" value="ECO:0007669"/>
    <property type="project" value="TreeGrafter"/>
</dbReference>
<dbReference type="GO" id="GO:0060041">
    <property type="term" value="P:retina development in camera-type eye"/>
    <property type="evidence" value="ECO:0007669"/>
    <property type="project" value="TreeGrafter"/>
</dbReference>
<accession>A0A8C2D747</accession>
<feature type="region of interest" description="Disordered" evidence="1">
    <location>
        <begin position="617"/>
        <end position="643"/>
    </location>
</feature>
<dbReference type="Ensembl" id="ENSCCRT00020024682.1">
    <property type="protein sequence ID" value="ENSCCRP00020022465.1"/>
    <property type="gene ID" value="ENSCCRG00020010497.1"/>
</dbReference>
<dbReference type="GO" id="GO:0042461">
    <property type="term" value="P:photoreceptor cell development"/>
    <property type="evidence" value="ECO:0007669"/>
    <property type="project" value="TreeGrafter"/>
</dbReference>
<dbReference type="AlphaFoldDB" id="A0A8C2D747"/>
<evidence type="ECO:0000256" key="1">
    <source>
        <dbReference type="SAM" id="MobiDB-lite"/>
    </source>
</evidence>